<dbReference type="EMBL" id="CM016555">
    <property type="protein sequence ID" value="TKW20718.1"/>
    <property type="molecule type" value="Genomic_DNA"/>
</dbReference>
<reference evidence="1" key="1">
    <citation type="submission" date="2019-03" db="EMBL/GenBank/DDBJ databases">
        <title>WGS assembly of Setaria viridis.</title>
        <authorList>
            <person name="Huang P."/>
            <person name="Jenkins J."/>
            <person name="Grimwood J."/>
            <person name="Barry K."/>
            <person name="Healey A."/>
            <person name="Mamidi S."/>
            <person name="Sreedasyam A."/>
            <person name="Shu S."/>
            <person name="Feldman M."/>
            <person name="Wu J."/>
            <person name="Yu Y."/>
            <person name="Chen C."/>
            <person name="Johnson J."/>
            <person name="Rokhsar D."/>
            <person name="Baxter I."/>
            <person name="Schmutz J."/>
            <person name="Brutnell T."/>
            <person name="Kellogg E."/>
        </authorList>
    </citation>
    <scope>NUCLEOTIDE SEQUENCE [LARGE SCALE GENOMIC DNA]</scope>
</reference>
<protein>
    <submittedName>
        <fullName evidence="1">Uncharacterized protein</fullName>
    </submittedName>
</protein>
<keyword evidence="2" id="KW-1185">Reference proteome</keyword>
<proteinExistence type="predicted"/>
<dbReference type="AlphaFoldDB" id="A0A4U6UVX1"/>
<evidence type="ECO:0000313" key="1">
    <source>
        <dbReference type="EMBL" id="TKW20718.1"/>
    </source>
</evidence>
<name>A0A4U6UVX1_SETVI</name>
<dbReference type="Proteomes" id="UP000298652">
    <property type="component" value="Chromosome 4"/>
</dbReference>
<accession>A0A4U6UVX1</accession>
<sequence length="39" mass="3967">MAAPASAAGSETPKQLLSIIRDFASEKSHGGKHANPPPP</sequence>
<evidence type="ECO:0000313" key="2">
    <source>
        <dbReference type="Proteomes" id="UP000298652"/>
    </source>
</evidence>
<organism evidence="1 2">
    <name type="scientific">Setaria viridis</name>
    <name type="common">Green bristlegrass</name>
    <name type="synonym">Setaria italica subsp. viridis</name>
    <dbReference type="NCBI Taxonomy" id="4556"/>
    <lineage>
        <taxon>Eukaryota</taxon>
        <taxon>Viridiplantae</taxon>
        <taxon>Streptophyta</taxon>
        <taxon>Embryophyta</taxon>
        <taxon>Tracheophyta</taxon>
        <taxon>Spermatophyta</taxon>
        <taxon>Magnoliopsida</taxon>
        <taxon>Liliopsida</taxon>
        <taxon>Poales</taxon>
        <taxon>Poaceae</taxon>
        <taxon>PACMAD clade</taxon>
        <taxon>Panicoideae</taxon>
        <taxon>Panicodae</taxon>
        <taxon>Paniceae</taxon>
        <taxon>Cenchrinae</taxon>
        <taxon>Setaria</taxon>
    </lineage>
</organism>
<gene>
    <name evidence="1" type="ORF">SEVIR_4G107600v2</name>
</gene>
<dbReference type="Gramene" id="TKW20718">
    <property type="protein sequence ID" value="TKW20718"/>
    <property type="gene ID" value="SEVIR_4G107600v2"/>
</dbReference>